<evidence type="ECO:0000256" key="2">
    <source>
        <dbReference type="ARBA" id="ARBA00022540"/>
    </source>
</evidence>
<dbReference type="InterPro" id="IPR024969">
    <property type="entry name" value="EIF3F/CSN6-like_C"/>
</dbReference>
<comment type="similarity">
    <text evidence="4">Belongs to the eIF-3 subunit F family.</text>
</comment>
<comment type="function">
    <text evidence="4">Component of the eukaryotic translation initiation factor 3 (eIF-3) complex, which is involved in protein synthesis of a specialized repertoire of mRNAs and, together with other initiation factors, stimulates binding of mRNA and methionyl-tRNAi to the 40S ribosome. The eIF-3 complex specifically targets and initiates translation of a subset of mRNAs involved in cell proliferation.</text>
</comment>
<name>A0ABP0D410_9PEZI</name>
<evidence type="ECO:0000256" key="4">
    <source>
        <dbReference type="HAMAP-Rule" id="MF_03005"/>
    </source>
</evidence>
<dbReference type="InterPro" id="IPR037518">
    <property type="entry name" value="MPN"/>
</dbReference>
<dbReference type="Pfam" id="PF01398">
    <property type="entry name" value="JAB"/>
    <property type="match status" value="1"/>
</dbReference>
<evidence type="ECO:0000256" key="3">
    <source>
        <dbReference type="ARBA" id="ARBA00022917"/>
    </source>
</evidence>
<evidence type="ECO:0000313" key="7">
    <source>
        <dbReference type="EMBL" id="CAK7262955.1"/>
    </source>
</evidence>
<accession>A0ABP0D410</accession>
<feature type="domain" description="MPN" evidence="6">
    <location>
        <begin position="32"/>
        <end position="171"/>
    </location>
</feature>
<evidence type="ECO:0000256" key="5">
    <source>
        <dbReference type="SAM" id="MobiDB-lite"/>
    </source>
</evidence>
<comment type="subunit">
    <text evidence="4">Component of the eukaryotic translation initiation factor 3 (eIF-3) complex.</text>
</comment>
<evidence type="ECO:0000313" key="8">
    <source>
        <dbReference type="Proteomes" id="UP001642502"/>
    </source>
</evidence>
<evidence type="ECO:0000256" key="1">
    <source>
        <dbReference type="ARBA" id="ARBA00022490"/>
    </source>
</evidence>
<dbReference type="Gene3D" id="3.40.140.10">
    <property type="entry name" value="Cytidine Deaminase, domain 2"/>
    <property type="match status" value="1"/>
</dbReference>
<dbReference type="PROSITE" id="PS50249">
    <property type="entry name" value="MPN"/>
    <property type="match status" value="1"/>
</dbReference>
<dbReference type="EMBL" id="CAWUON010000002">
    <property type="protein sequence ID" value="CAK7262955.1"/>
    <property type="molecule type" value="Genomic_DNA"/>
</dbReference>
<dbReference type="SMART" id="SM00232">
    <property type="entry name" value="JAB_MPN"/>
    <property type="match status" value="1"/>
</dbReference>
<organism evidence="7 8">
    <name type="scientific">Sporothrix epigloea</name>
    <dbReference type="NCBI Taxonomy" id="1892477"/>
    <lineage>
        <taxon>Eukaryota</taxon>
        <taxon>Fungi</taxon>
        <taxon>Dikarya</taxon>
        <taxon>Ascomycota</taxon>
        <taxon>Pezizomycotina</taxon>
        <taxon>Sordariomycetes</taxon>
        <taxon>Sordariomycetidae</taxon>
        <taxon>Ophiostomatales</taxon>
        <taxon>Ophiostomataceae</taxon>
        <taxon>Sporothrix</taxon>
    </lineage>
</organism>
<dbReference type="Proteomes" id="UP001642502">
    <property type="component" value="Unassembled WGS sequence"/>
</dbReference>
<gene>
    <name evidence="7" type="ORF">SEPCBS119000_000238</name>
</gene>
<protein>
    <recommendedName>
        <fullName evidence="4">Eukaryotic translation initiation factor 3 subunit F</fullName>
        <shortName evidence="4">eIF3f</shortName>
    </recommendedName>
</protein>
<feature type="compositionally biased region" description="Gly residues" evidence="5">
    <location>
        <begin position="344"/>
        <end position="353"/>
    </location>
</feature>
<dbReference type="PANTHER" id="PTHR10540">
    <property type="entry name" value="EUKARYOTIC TRANSLATION INITIATION FACTOR 3 SUBUNIT F-RELATED"/>
    <property type="match status" value="1"/>
</dbReference>
<keyword evidence="8" id="KW-1185">Reference proteome</keyword>
<dbReference type="HAMAP" id="MF_03005">
    <property type="entry name" value="eIF3f"/>
    <property type="match status" value="1"/>
</dbReference>
<dbReference type="Pfam" id="PF13012">
    <property type="entry name" value="MitMem_reg"/>
    <property type="match status" value="1"/>
</dbReference>
<keyword evidence="3 4" id="KW-0648">Protein biosynthesis</keyword>
<sequence>MAVEKEQFLHLVRPVVSTAATSFSASVAPITVAIQPQAIVSILDHAVRRETSSTQSTRVIGALVGVRSEDGLEAEVRSCFAIPHTETDDQVEVDVEYQKNMLALTLKASPRESLLGWYTTSHELNSFSALIQNFFAAPDTGTFPHPAVHLTISTEAGRAIETRCYVSSPVAASPDRAADSCFFTEVPHHMLYGDADRSTLEAVAAAAAPANIEKRAAPVVTDVEALARSIEQTLDLLDRTSDFVGAVLDEEREPNHALGQYLINAMSLAPKVDSASIEHDFNNHIQDVLMVSYLTNTIRTQIDLSQRLATSTLNLGEKDEKKDGEEGKGERGSGGQRGGKRGGRGGARGGGQRGETREPREPREPRESAE</sequence>
<feature type="region of interest" description="Disordered" evidence="5">
    <location>
        <begin position="315"/>
        <end position="370"/>
    </location>
</feature>
<dbReference type="CDD" id="cd08064">
    <property type="entry name" value="MPN_eIF3f"/>
    <property type="match status" value="1"/>
</dbReference>
<comment type="caution">
    <text evidence="7">The sequence shown here is derived from an EMBL/GenBank/DDBJ whole genome shotgun (WGS) entry which is preliminary data.</text>
</comment>
<evidence type="ECO:0000259" key="6">
    <source>
        <dbReference type="PROSITE" id="PS50249"/>
    </source>
</evidence>
<dbReference type="InterPro" id="IPR000555">
    <property type="entry name" value="JAMM/MPN+_dom"/>
</dbReference>
<keyword evidence="2 4" id="KW-0396">Initiation factor</keyword>
<feature type="compositionally biased region" description="Basic and acidic residues" evidence="5">
    <location>
        <begin position="316"/>
        <end position="331"/>
    </location>
</feature>
<proteinExistence type="inferred from homology"/>
<keyword evidence="1 4" id="KW-0963">Cytoplasm</keyword>
<feature type="compositionally biased region" description="Basic and acidic residues" evidence="5">
    <location>
        <begin position="354"/>
        <end position="370"/>
    </location>
</feature>
<dbReference type="InterPro" id="IPR027531">
    <property type="entry name" value="eIF3f"/>
</dbReference>
<dbReference type="PANTHER" id="PTHR10540:SF6">
    <property type="entry name" value="EUKARYOTIC TRANSLATION INITIATION FACTOR 3 SUBUNIT F"/>
    <property type="match status" value="1"/>
</dbReference>
<comment type="subcellular location">
    <subcellularLocation>
        <location evidence="4">Cytoplasm</location>
    </subcellularLocation>
</comment>
<reference evidence="7 8" key="1">
    <citation type="submission" date="2024-01" db="EMBL/GenBank/DDBJ databases">
        <authorList>
            <person name="Allen C."/>
            <person name="Tagirdzhanova G."/>
        </authorList>
    </citation>
    <scope>NUCLEOTIDE SEQUENCE [LARGE SCALE GENOMIC DNA]</scope>
    <source>
        <strain evidence="7 8">CBS 119000</strain>
    </source>
</reference>